<evidence type="ECO:0000256" key="4">
    <source>
        <dbReference type="ARBA" id="ARBA00022827"/>
    </source>
</evidence>
<dbReference type="PROSITE" id="PS00072">
    <property type="entry name" value="ACYL_COA_DH_1"/>
    <property type="match status" value="1"/>
</dbReference>
<organism evidence="10 11">
    <name type="scientific">Nocardioides acrostichi</name>
    <dbReference type="NCBI Taxonomy" id="2784339"/>
    <lineage>
        <taxon>Bacteria</taxon>
        <taxon>Bacillati</taxon>
        <taxon>Actinomycetota</taxon>
        <taxon>Actinomycetes</taxon>
        <taxon>Propionibacteriales</taxon>
        <taxon>Nocardioidaceae</taxon>
        <taxon>Nocardioides</taxon>
    </lineage>
</organism>
<dbReference type="Pfam" id="PF02770">
    <property type="entry name" value="Acyl-CoA_dh_M"/>
    <property type="match status" value="1"/>
</dbReference>
<dbReference type="PANTHER" id="PTHR43884">
    <property type="entry name" value="ACYL-COA DEHYDROGENASE"/>
    <property type="match status" value="1"/>
</dbReference>
<evidence type="ECO:0000259" key="9">
    <source>
        <dbReference type="Pfam" id="PF02771"/>
    </source>
</evidence>
<keyword evidence="11" id="KW-1185">Reference proteome</keyword>
<comment type="similarity">
    <text evidence="2 6">Belongs to the acyl-CoA dehydrogenase family.</text>
</comment>
<sequence>MVLTDEQKSFISAVRAFCAKEAGTIEQRDALSDDRRAKDNVELTKKLAGMGWLGISLPEEYGGSGRGLVDELLFLEETERALLPIHGYSTAMTMGGYYLSFGTEEQKQQILPGIPRGMYGSIALSEPEAGSDLAASGCKAVRDGEHYVLNGQKTWISEAHLAEYMLVLVRTDSSGDKHRGLSMITVPTDLPGIEVRPINTMGAHIVNDVFFSDCRVPASGVVGGEGNAWSLLTQGLAVERLYIGAMSLGLAQRCFEDAISYLKQRQQFGRPIGSFQVLKHRAADMATELEAMRALLYDVAQMIDLGLVKDANRQASMVKLKATTLGRDIAIECMHMMGGAGYTRDFEMEFHLRTALAPPVYGGSSEIQRGIISKSLGL</sequence>
<dbReference type="GO" id="GO:0003995">
    <property type="term" value="F:acyl-CoA dehydrogenase activity"/>
    <property type="evidence" value="ECO:0007669"/>
    <property type="project" value="InterPro"/>
</dbReference>
<dbReference type="InterPro" id="IPR013786">
    <property type="entry name" value="AcylCoA_DH/ox_N"/>
</dbReference>
<comment type="cofactor">
    <cofactor evidence="1 6">
        <name>FAD</name>
        <dbReference type="ChEBI" id="CHEBI:57692"/>
    </cofactor>
</comment>
<proteinExistence type="inferred from homology"/>
<evidence type="ECO:0000256" key="5">
    <source>
        <dbReference type="ARBA" id="ARBA00023002"/>
    </source>
</evidence>
<evidence type="ECO:0000313" key="11">
    <source>
        <dbReference type="Proteomes" id="UP000656804"/>
    </source>
</evidence>
<dbReference type="InterPro" id="IPR009075">
    <property type="entry name" value="AcylCo_DH/oxidase_C"/>
</dbReference>
<feature type="domain" description="Acyl-CoA dehydrogenase/oxidase N-terminal" evidence="9">
    <location>
        <begin position="4"/>
        <end position="117"/>
    </location>
</feature>
<accession>A0A930UXC4</accession>
<dbReference type="GO" id="GO:0050660">
    <property type="term" value="F:flavin adenine dinucleotide binding"/>
    <property type="evidence" value="ECO:0007669"/>
    <property type="project" value="InterPro"/>
</dbReference>
<dbReference type="InterPro" id="IPR009100">
    <property type="entry name" value="AcylCoA_DH/oxidase_NM_dom_sf"/>
</dbReference>
<gene>
    <name evidence="10" type="ORF">ISG29_03780</name>
</gene>
<dbReference type="RefSeq" id="WP_194501972.1">
    <property type="nucleotide sequence ID" value="NZ_JADIVZ010000001.1"/>
</dbReference>
<evidence type="ECO:0000259" key="8">
    <source>
        <dbReference type="Pfam" id="PF02770"/>
    </source>
</evidence>
<dbReference type="EMBL" id="JADIVZ010000001">
    <property type="protein sequence ID" value="MBF4160795.1"/>
    <property type="molecule type" value="Genomic_DNA"/>
</dbReference>
<keyword evidence="5 6" id="KW-0560">Oxidoreductase</keyword>
<dbReference type="Gene3D" id="1.10.540.10">
    <property type="entry name" value="Acyl-CoA dehydrogenase/oxidase, N-terminal domain"/>
    <property type="match status" value="1"/>
</dbReference>
<reference evidence="10" key="1">
    <citation type="submission" date="2020-11" db="EMBL/GenBank/DDBJ databases">
        <title>Nocardioides sp. CBS4Y-1, whole genome shotgun sequence.</title>
        <authorList>
            <person name="Tuo L."/>
        </authorList>
    </citation>
    <scope>NUCLEOTIDE SEQUENCE</scope>
    <source>
        <strain evidence="10">CBS4Y-1</strain>
    </source>
</reference>
<feature type="domain" description="Acyl-CoA dehydrogenase/oxidase C-terminal" evidence="7">
    <location>
        <begin position="229"/>
        <end position="376"/>
    </location>
</feature>
<evidence type="ECO:0000256" key="2">
    <source>
        <dbReference type="ARBA" id="ARBA00009347"/>
    </source>
</evidence>
<dbReference type="InterPro" id="IPR006089">
    <property type="entry name" value="Acyl-CoA_DH_CS"/>
</dbReference>
<feature type="domain" description="Acyl-CoA oxidase/dehydrogenase middle" evidence="8">
    <location>
        <begin position="122"/>
        <end position="214"/>
    </location>
</feature>
<comment type="caution">
    <text evidence="10">The sequence shown here is derived from an EMBL/GenBank/DDBJ whole genome shotgun (WGS) entry which is preliminary data.</text>
</comment>
<dbReference type="AlphaFoldDB" id="A0A930UXC4"/>
<dbReference type="Gene3D" id="1.20.140.10">
    <property type="entry name" value="Butyryl-CoA Dehydrogenase, subunit A, domain 3"/>
    <property type="match status" value="1"/>
</dbReference>
<dbReference type="CDD" id="cd00567">
    <property type="entry name" value="ACAD"/>
    <property type="match status" value="1"/>
</dbReference>
<dbReference type="PANTHER" id="PTHR43884:SF20">
    <property type="entry name" value="ACYL-COA DEHYDROGENASE FADE28"/>
    <property type="match status" value="1"/>
</dbReference>
<dbReference type="PIRSF" id="PIRSF016578">
    <property type="entry name" value="HsaA"/>
    <property type="match status" value="1"/>
</dbReference>
<dbReference type="SUPFAM" id="SSF47203">
    <property type="entry name" value="Acyl-CoA dehydrogenase C-terminal domain-like"/>
    <property type="match status" value="1"/>
</dbReference>
<keyword evidence="3 6" id="KW-0285">Flavoprotein</keyword>
<dbReference type="InterPro" id="IPR037069">
    <property type="entry name" value="AcylCoA_DH/ox_N_sf"/>
</dbReference>
<dbReference type="FunFam" id="2.40.110.10:FF:000002">
    <property type="entry name" value="Acyl-CoA dehydrogenase fadE12"/>
    <property type="match status" value="1"/>
</dbReference>
<dbReference type="Gene3D" id="2.40.110.10">
    <property type="entry name" value="Butyryl-CoA Dehydrogenase, subunit A, domain 2"/>
    <property type="match status" value="1"/>
</dbReference>
<keyword evidence="4 6" id="KW-0274">FAD</keyword>
<dbReference type="Pfam" id="PF02771">
    <property type="entry name" value="Acyl-CoA_dh_N"/>
    <property type="match status" value="1"/>
</dbReference>
<evidence type="ECO:0000313" key="10">
    <source>
        <dbReference type="EMBL" id="MBF4160795.1"/>
    </source>
</evidence>
<dbReference type="InterPro" id="IPR046373">
    <property type="entry name" value="Acyl-CoA_Oxase/DH_mid-dom_sf"/>
</dbReference>
<dbReference type="Proteomes" id="UP000656804">
    <property type="component" value="Unassembled WGS sequence"/>
</dbReference>
<evidence type="ECO:0000256" key="3">
    <source>
        <dbReference type="ARBA" id="ARBA00022630"/>
    </source>
</evidence>
<dbReference type="SUPFAM" id="SSF56645">
    <property type="entry name" value="Acyl-CoA dehydrogenase NM domain-like"/>
    <property type="match status" value="1"/>
</dbReference>
<evidence type="ECO:0000256" key="6">
    <source>
        <dbReference type="RuleBase" id="RU362125"/>
    </source>
</evidence>
<evidence type="ECO:0000259" key="7">
    <source>
        <dbReference type="Pfam" id="PF00441"/>
    </source>
</evidence>
<protein>
    <submittedName>
        <fullName evidence="10">Acyl-CoA/acyl-ACP dehydrogenase</fullName>
    </submittedName>
</protein>
<evidence type="ECO:0000256" key="1">
    <source>
        <dbReference type="ARBA" id="ARBA00001974"/>
    </source>
</evidence>
<dbReference type="FunFam" id="1.20.140.10:FF:000001">
    <property type="entry name" value="Acyl-CoA dehydrogenase"/>
    <property type="match status" value="1"/>
</dbReference>
<name>A0A930UXC4_9ACTN</name>
<dbReference type="InterPro" id="IPR006091">
    <property type="entry name" value="Acyl-CoA_Oxase/DH_mid-dom"/>
</dbReference>
<dbReference type="Pfam" id="PF00441">
    <property type="entry name" value="Acyl-CoA_dh_1"/>
    <property type="match status" value="1"/>
</dbReference>
<dbReference type="InterPro" id="IPR036250">
    <property type="entry name" value="AcylCo_DH-like_C"/>
</dbReference>